<evidence type="ECO:0000259" key="6">
    <source>
        <dbReference type="SMART" id="SM01266"/>
    </source>
</evidence>
<evidence type="ECO:0000313" key="7">
    <source>
        <dbReference type="EMBL" id="ABB37466.2"/>
    </source>
</evidence>
<dbReference type="InterPro" id="IPR024688">
    <property type="entry name" value="Mac_dom"/>
</dbReference>
<dbReference type="Gene3D" id="2.160.10.10">
    <property type="entry name" value="Hexapeptide repeat proteins"/>
    <property type="match status" value="1"/>
</dbReference>
<dbReference type="KEGG" id="dde:Dde_0665"/>
<protein>
    <recommendedName>
        <fullName evidence="5">Acetyltransferase</fullName>
        <ecNumber evidence="5">2.3.1.-</ecNumber>
    </recommendedName>
</protein>
<accession>Q315D0</accession>
<feature type="domain" description="Maltose/galactoside acetyltransferase" evidence="6">
    <location>
        <begin position="4"/>
        <end position="58"/>
    </location>
</feature>
<dbReference type="EMBL" id="CP000112">
    <property type="protein sequence ID" value="ABB37466.2"/>
    <property type="molecule type" value="Genomic_DNA"/>
</dbReference>
<dbReference type="PANTHER" id="PTHR43017">
    <property type="entry name" value="GALACTOSIDE O-ACETYLTRANSFERASE"/>
    <property type="match status" value="1"/>
</dbReference>
<evidence type="ECO:0000256" key="3">
    <source>
        <dbReference type="ARBA" id="ARBA00022737"/>
    </source>
</evidence>
<organism evidence="7 8">
    <name type="scientific">Oleidesulfovibrio alaskensis (strain ATCC BAA-1058 / DSM 17464 / G20)</name>
    <name type="common">Desulfovibrio alaskensis</name>
    <dbReference type="NCBI Taxonomy" id="207559"/>
    <lineage>
        <taxon>Bacteria</taxon>
        <taxon>Pseudomonadati</taxon>
        <taxon>Thermodesulfobacteriota</taxon>
        <taxon>Desulfovibrionia</taxon>
        <taxon>Desulfovibrionales</taxon>
        <taxon>Desulfovibrionaceae</taxon>
        <taxon>Oleidesulfovibrio</taxon>
    </lineage>
</organism>
<dbReference type="STRING" id="207559.Dde_0665"/>
<comment type="similarity">
    <text evidence="1 5">Belongs to the transferase hexapeptide repeat family.</text>
</comment>
<dbReference type="SUPFAM" id="SSF51161">
    <property type="entry name" value="Trimeric LpxA-like enzymes"/>
    <property type="match status" value="1"/>
</dbReference>
<keyword evidence="2 5" id="KW-0808">Transferase</keyword>
<dbReference type="PROSITE" id="PS00101">
    <property type="entry name" value="HEXAPEP_TRANSFERASES"/>
    <property type="match status" value="1"/>
</dbReference>
<evidence type="ECO:0000256" key="4">
    <source>
        <dbReference type="ARBA" id="ARBA00023315"/>
    </source>
</evidence>
<dbReference type="RefSeq" id="WP_011366756.1">
    <property type="nucleotide sequence ID" value="NC_007519.1"/>
</dbReference>
<proteinExistence type="inferred from homology"/>
<dbReference type="FunFam" id="2.160.10.10:FF:000008">
    <property type="entry name" value="Maltose O-acetyltransferase"/>
    <property type="match status" value="1"/>
</dbReference>
<dbReference type="eggNOG" id="COG0110">
    <property type="taxonomic scope" value="Bacteria"/>
</dbReference>
<reference evidence="7 8" key="1">
    <citation type="journal article" date="2011" name="J. Bacteriol.">
        <title>Complete genome sequence and updated annotation of Desulfovibrio alaskensis G20.</title>
        <authorList>
            <person name="Hauser L.J."/>
            <person name="Land M.L."/>
            <person name="Brown S.D."/>
            <person name="Larimer F."/>
            <person name="Keller K.L."/>
            <person name="Rapp-Giles B.J."/>
            <person name="Price M.N."/>
            <person name="Lin M."/>
            <person name="Bruce D.C."/>
            <person name="Detter J.C."/>
            <person name="Tapia R."/>
            <person name="Han C.S."/>
            <person name="Goodwin L.A."/>
            <person name="Cheng J.F."/>
            <person name="Pitluck S."/>
            <person name="Copeland A."/>
            <person name="Lucas S."/>
            <person name="Nolan M."/>
            <person name="Lapidus A.L."/>
            <person name="Palumbo A.V."/>
            <person name="Wall J.D."/>
        </authorList>
    </citation>
    <scope>NUCLEOTIDE SEQUENCE [LARGE SCALE GENOMIC DNA]</scope>
    <source>
        <strain evidence="8">ATCC BAA 1058 / DSM 17464 / G20</strain>
    </source>
</reference>
<evidence type="ECO:0000256" key="5">
    <source>
        <dbReference type="RuleBase" id="RU367021"/>
    </source>
</evidence>
<dbReference type="InterPro" id="IPR018357">
    <property type="entry name" value="Hexapep_transf_CS"/>
</dbReference>
<evidence type="ECO:0000256" key="2">
    <source>
        <dbReference type="ARBA" id="ARBA00022679"/>
    </source>
</evidence>
<gene>
    <name evidence="7" type="ordered locus">Dde_0665</name>
</gene>
<dbReference type="InterPro" id="IPR039369">
    <property type="entry name" value="LacA-like"/>
</dbReference>
<dbReference type="GO" id="GO:0008870">
    <property type="term" value="F:galactoside O-acetyltransferase activity"/>
    <property type="evidence" value="ECO:0007669"/>
    <property type="project" value="TreeGrafter"/>
</dbReference>
<dbReference type="HOGENOM" id="CLU_051638_3_0_7"/>
<dbReference type="Pfam" id="PF14602">
    <property type="entry name" value="Hexapep_2"/>
    <property type="match status" value="1"/>
</dbReference>
<evidence type="ECO:0000256" key="1">
    <source>
        <dbReference type="ARBA" id="ARBA00007274"/>
    </source>
</evidence>
<dbReference type="CDD" id="cd03357">
    <property type="entry name" value="LbH_MAT_GAT"/>
    <property type="match status" value="1"/>
</dbReference>
<dbReference type="InterPro" id="IPR001451">
    <property type="entry name" value="Hexapep"/>
</dbReference>
<dbReference type="Pfam" id="PF12464">
    <property type="entry name" value="Mac"/>
    <property type="match status" value="1"/>
</dbReference>
<dbReference type="SMART" id="SM01266">
    <property type="entry name" value="Mac"/>
    <property type="match status" value="1"/>
</dbReference>
<keyword evidence="8" id="KW-1185">Reference proteome</keyword>
<dbReference type="AlphaFoldDB" id="Q315D0"/>
<name>Q315D0_OLEA2</name>
<keyword evidence="4 5" id="KW-0012">Acyltransferase</keyword>
<keyword evidence="3" id="KW-0677">Repeat</keyword>
<dbReference type="Proteomes" id="UP000002710">
    <property type="component" value="Chromosome"/>
</dbReference>
<evidence type="ECO:0000313" key="8">
    <source>
        <dbReference type="Proteomes" id="UP000002710"/>
    </source>
</evidence>
<sequence>MTEKEKMIAGQLYNAGDAELTALRLACRRLLHSFNHAHPDNAADAAGVLAQLLGGSGAGLQIMPPFHCDYGFNITVGCNVFMNYNCIILDPAPVHIGDNVMFGPSVSLYTATHPADAAKRLEGPELGLAISVGDNAWIGGAAIICPGVQVGRNAVVAAGAVVTRDVPDNVVVAGNPARIIRQL</sequence>
<dbReference type="EC" id="2.3.1.-" evidence="5"/>
<dbReference type="InterPro" id="IPR011004">
    <property type="entry name" value="Trimer_LpxA-like_sf"/>
</dbReference>
<dbReference type="PANTHER" id="PTHR43017:SF1">
    <property type="entry name" value="ACETYLTRANSFERASE YJL218W-RELATED"/>
    <property type="match status" value="1"/>
</dbReference>